<reference evidence="2 3" key="1">
    <citation type="submission" date="2023-07" db="EMBL/GenBank/DDBJ databases">
        <title>Genomic Encyclopedia of Type Strains, Phase IV (KMG-IV): sequencing the most valuable type-strain genomes for metagenomic binning, comparative biology and taxonomic classification.</title>
        <authorList>
            <person name="Goeker M."/>
        </authorList>
    </citation>
    <scope>NUCLEOTIDE SEQUENCE [LARGE SCALE GENOMIC DNA]</scope>
    <source>
        <strain evidence="2 3">T98</strain>
    </source>
</reference>
<feature type="domain" description="DUF4180" evidence="1">
    <location>
        <begin position="9"/>
        <end position="117"/>
    </location>
</feature>
<organism evidence="2 3">
    <name type="scientific">Paenibacillus forsythiae</name>
    <dbReference type="NCBI Taxonomy" id="365616"/>
    <lineage>
        <taxon>Bacteria</taxon>
        <taxon>Bacillati</taxon>
        <taxon>Bacillota</taxon>
        <taxon>Bacilli</taxon>
        <taxon>Bacillales</taxon>
        <taxon>Paenibacillaceae</taxon>
        <taxon>Paenibacillus</taxon>
    </lineage>
</organism>
<dbReference type="EMBL" id="JAUSUY010000014">
    <property type="protein sequence ID" value="MDT3427726.1"/>
    <property type="molecule type" value="Genomic_DNA"/>
</dbReference>
<evidence type="ECO:0000259" key="1">
    <source>
        <dbReference type="Pfam" id="PF13788"/>
    </source>
</evidence>
<evidence type="ECO:0000313" key="2">
    <source>
        <dbReference type="EMBL" id="MDT3427726.1"/>
    </source>
</evidence>
<name>A0ABU3HB99_9BACL</name>
<accession>A0ABU3HB99</accession>
<evidence type="ECO:0000313" key="3">
    <source>
        <dbReference type="Proteomes" id="UP001248709"/>
    </source>
</evidence>
<keyword evidence="3" id="KW-1185">Reference proteome</keyword>
<dbReference type="Proteomes" id="UP001248709">
    <property type="component" value="Unassembled WGS sequence"/>
</dbReference>
<sequence>MEVIVDRRNDSKVAVISSDNLIIDSVNDALDLMVTARYHGCDKMLLRKESITEDFFELRTGLAGEILQKYINYNMIFAIVGDFGGYHSKSLNDFIYECNQGTKVQFKRTEAEALDALHEIVV</sequence>
<gene>
    <name evidence="2" type="ORF">J2Z22_003302</name>
</gene>
<dbReference type="Pfam" id="PF13788">
    <property type="entry name" value="DUF4180"/>
    <property type="match status" value="1"/>
</dbReference>
<dbReference type="InterPro" id="IPR025438">
    <property type="entry name" value="DUF4180"/>
</dbReference>
<protein>
    <recommendedName>
        <fullName evidence="1">DUF4180 domain-containing protein</fullName>
    </recommendedName>
</protein>
<proteinExistence type="predicted"/>
<comment type="caution">
    <text evidence="2">The sequence shown here is derived from an EMBL/GenBank/DDBJ whole genome shotgun (WGS) entry which is preliminary data.</text>
</comment>
<dbReference type="RefSeq" id="WP_025702764.1">
    <property type="nucleotide sequence ID" value="NZ_JAUSUY010000014.1"/>
</dbReference>